<sequence>MPKIRSLARKTKLTDCFWRQFAVACADNTLTSKMFQEAEAKVQAMVRGDDVIACETAWDKVVDLAVSGVMLSHDNPTALVKTSVRNVLRDLGRKMKVRPAQVDIEVLHDVADRTVESYECSQRVDNAIEKLPDDQRDVVERKRDNQSGKEIAAELGISAARVSQRSRAAEKSLILTLAT</sequence>
<protein>
    <submittedName>
        <fullName evidence="2">RNA polymerase sigma factor</fullName>
    </submittedName>
</protein>
<dbReference type="CDD" id="cd06171">
    <property type="entry name" value="Sigma70_r4"/>
    <property type="match status" value="1"/>
</dbReference>
<reference evidence="2 3" key="1">
    <citation type="submission" date="2019-08" db="EMBL/GenBank/DDBJ databases">
        <title>Deep-cultivation of Planctomycetes and their phenomic and genomic characterization uncovers novel biology.</title>
        <authorList>
            <person name="Wiegand S."/>
            <person name="Jogler M."/>
            <person name="Boedeker C."/>
            <person name="Pinto D."/>
            <person name="Vollmers J."/>
            <person name="Rivas-Marin E."/>
            <person name="Kohn T."/>
            <person name="Peeters S.H."/>
            <person name="Heuer A."/>
            <person name="Rast P."/>
            <person name="Oberbeckmann S."/>
            <person name="Bunk B."/>
            <person name="Jeske O."/>
            <person name="Meyerdierks A."/>
            <person name="Storesund J.E."/>
            <person name="Kallscheuer N."/>
            <person name="Luecker S."/>
            <person name="Lage O.M."/>
            <person name="Pohl T."/>
            <person name="Merkel B.J."/>
            <person name="Hornburger P."/>
            <person name="Mueller R.-W."/>
            <person name="Bruemmer F."/>
            <person name="Labrenz M."/>
            <person name="Spormann A.M."/>
            <person name="Op Den Camp H."/>
            <person name="Overmann J."/>
            <person name="Amann R."/>
            <person name="Jetten M.S.M."/>
            <person name="Mascher T."/>
            <person name="Medema M.H."/>
            <person name="Devos D.P."/>
            <person name="Kaster A.-K."/>
            <person name="Ovreas L."/>
            <person name="Rohde M."/>
            <person name="Galperin M.Y."/>
            <person name="Jogler C."/>
        </authorList>
    </citation>
    <scope>NUCLEOTIDE SEQUENCE [LARGE SCALE GENOMIC DNA]</scope>
    <source>
        <strain evidence="2 3">LF1</strain>
    </source>
</reference>
<gene>
    <name evidence="2" type="ORF">LF1_14730</name>
</gene>
<dbReference type="InterPro" id="IPR036388">
    <property type="entry name" value="WH-like_DNA-bd_sf"/>
</dbReference>
<accession>A0A5B1CGS4</accession>
<dbReference type="GO" id="GO:0006352">
    <property type="term" value="P:DNA-templated transcription initiation"/>
    <property type="evidence" value="ECO:0007669"/>
    <property type="project" value="InterPro"/>
</dbReference>
<keyword evidence="3" id="KW-1185">Reference proteome</keyword>
<dbReference type="Gene3D" id="1.10.10.10">
    <property type="entry name" value="Winged helix-like DNA-binding domain superfamily/Winged helix DNA-binding domain"/>
    <property type="match status" value="1"/>
</dbReference>
<evidence type="ECO:0000259" key="1">
    <source>
        <dbReference type="Pfam" id="PF08281"/>
    </source>
</evidence>
<dbReference type="GO" id="GO:0016987">
    <property type="term" value="F:sigma factor activity"/>
    <property type="evidence" value="ECO:0007669"/>
    <property type="project" value="InterPro"/>
</dbReference>
<feature type="domain" description="RNA polymerase sigma factor 70 region 4 type 2" evidence="1">
    <location>
        <begin position="122"/>
        <end position="171"/>
    </location>
</feature>
<dbReference type="InterPro" id="IPR013249">
    <property type="entry name" value="RNA_pol_sigma70_r4_t2"/>
</dbReference>
<dbReference type="EMBL" id="VRLW01000001">
    <property type="protein sequence ID" value="KAA1258949.1"/>
    <property type="molecule type" value="Genomic_DNA"/>
</dbReference>
<comment type="caution">
    <text evidence="2">The sequence shown here is derived from an EMBL/GenBank/DDBJ whole genome shotgun (WGS) entry which is preliminary data.</text>
</comment>
<evidence type="ECO:0000313" key="3">
    <source>
        <dbReference type="Proteomes" id="UP000322699"/>
    </source>
</evidence>
<dbReference type="NCBIfam" id="TIGR02937">
    <property type="entry name" value="sigma70-ECF"/>
    <property type="match status" value="1"/>
</dbReference>
<organism evidence="2 3">
    <name type="scientific">Rubripirellula obstinata</name>
    <dbReference type="NCBI Taxonomy" id="406547"/>
    <lineage>
        <taxon>Bacteria</taxon>
        <taxon>Pseudomonadati</taxon>
        <taxon>Planctomycetota</taxon>
        <taxon>Planctomycetia</taxon>
        <taxon>Pirellulales</taxon>
        <taxon>Pirellulaceae</taxon>
        <taxon>Rubripirellula</taxon>
    </lineage>
</organism>
<dbReference type="SUPFAM" id="SSF88659">
    <property type="entry name" value="Sigma3 and sigma4 domains of RNA polymerase sigma factors"/>
    <property type="match status" value="1"/>
</dbReference>
<dbReference type="InterPro" id="IPR014284">
    <property type="entry name" value="RNA_pol_sigma-70_dom"/>
</dbReference>
<dbReference type="InterPro" id="IPR013324">
    <property type="entry name" value="RNA_pol_sigma_r3/r4-like"/>
</dbReference>
<dbReference type="Pfam" id="PF08281">
    <property type="entry name" value="Sigma70_r4_2"/>
    <property type="match status" value="1"/>
</dbReference>
<proteinExistence type="predicted"/>
<dbReference type="AlphaFoldDB" id="A0A5B1CGS4"/>
<dbReference type="Proteomes" id="UP000322699">
    <property type="component" value="Unassembled WGS sequence"/>
</dbReference>
<name>A0A5B1CGS4_9BACT</name>
<dbReference type="GO" id="GO:0003677">
    <property type="term" value="F:DNA binding"/>
    <property type="evidence" value="ECO:0007669"/>
    <property type="project" value="InterPro"/>
</dbReference>
<evidence type="ECO:0000313" key="2">
    <source>
        <dbReference type="EMBL" id="KAA1258949.1"/>
    </source>
</evidence>